<reference evidence="10 11" key="1">
    <citation type="submission" date="2018-10" db="EMBL/GenBank/DDBJ databases">
        <title>Isolation from soil.</title>
        <authorList>
            <person name="Hu J."/>
        </authorList>
    </citation>
    <scope>NUCLEOTIDE SEQUENCE [LARGE SCALE GENOMIC DNA]</scope>
    <source>
        <strain evidence="10 11">NEAU-Ht49</strain>
    </source>
</reference>
<keyword evidence="3" id="KW-1003">Cell membrane</keyword>
<name>A0A3M2MFU2_9ACTN</name>
<comment type="caution">
    <text evidence="10">The sequence shown here is derived from an EMBL/GenBank/DDBJ whole genome shotgun (WGS) entry which is preliminary data.</text>
</comment>
<feature type="compositionally biased region" description="Low complexity" evidence="7">
    <location>
        <begin position="1"/>
        <end position="11"/>
    </location>
</feature>
<dbReference type="GO" id="GO:0022857">
    <property type="term" value="F:transmembrane transporter activity"/>
    <property type="evidence" value="ECO:0007669"/>
    <property type="project" value="InterPro"/>
</dbReference>
<evidence type="ECO:0000313" key="10">
    <source>
        <dbReference type="EMBL" id="RMI47850.1"/>
    </source>
</evidence>
<evidence type="ECO:0000256" key="7">
    <source>
        <dbReference type="SAM" id="MobiDB-lite"/>
    </source>
</evidence>
<dbReference type="PANTHER" id="PTHR23513:SF6">
    <property type="entry name" value="MAJOR FACILITATOR SUPERFAMILY ASSOCIATED DOMAIN-CONTAINING PROTEIN"/>
    <property type="match status" value="1"/>
</dbReference>
<feature type="compositionally biased region" description="Basic and acidic residues" evidence="7">
    <location>
        <begin position="12"/>
        <end position="35"/>
    </location>
</feature>
<dbReference type="PANTHER" id="PTHR23513">
    <property type="entry name" value="INTEGRAL MEMBRANE EFFLUX PROTEIN-RELATED"/>
    <property type="match status" value="1"/>
</dbReference>
<dbReference type="GO" id="GO:0005886">
    <property type="term" value="C:plasma membrane"/>
    <property type="evidence" value="ECO:0007669"/>
    <property type="project" value="UniProtKB-SubCell"/>
</dbReference>
<feature type="region of interest" description="Disordered" evidence="7">
    <location>
        <begin position="1"/>
        <end position="35"/>
    </location>
</feature>
<keyword evidence="5 8" id="KW-1133">Transmembrane helix</keyword>
<feature type="transmembrane region" description="Helical" evidence="8">
    <location>
        <begin position="316"/>
        <end position="333"/>
    </location>
</feature>
<dbReference type="SUPFAM" id="SSF103473">
    <property type="entry name" value="MFS general substrate transporter"/>
    <property type="match status" value="1"/>
</dbReference>
<evidence type="ECO:0000259" key="9">
    <source>
        <dbReference type="PROSITE" id="PS50850"/>
    </source>
</evidence>
<sequence length="440" mass="45263">MQDQDAGGVAVDDARHEGQDQDRDQDGARRSADDASRRNAQVLVAFTAVTNLTDGVTKVALPLIASSLTQSPALVSLVLFTMTLPWLLISLHVGVLVDRADRRRLLWAANVLRVAAVGVLVAATASGAIGLPLLFACAAVLGVAEVVALTSASALVPDAIAPAGRERVNAVMTGVETVSNEFVGPFAGGLLVAAGASLALGVSAGGYLAATALLPLLVGRFKVVRAAGRPPVSVNRQIGEGLRFLWRQRLLRTLSLSVAVLVTCWAAWFALMPLVATRVWGLSPTGYGALVGALGVGGLVGTLVVGHVNRLLGRRWAMFANIFAAASMVAVPAVTANVWASGAAAFLGGLGSTLWVVNARTIGQSLVEPGMMGRFSAASRLFGWGSLPLGSAAAGALAQAVGYRVAFGVFTAAAVVVVVPFLRALTPEALDEVEARLRAQ</sequence>
<feature type="transmembrane region" description="Helical" evidence="8">
    <location>
        <begin position="186"/>
        <end position="219"/>
    </location>
</feature>
<evidence type="ECO:0000256" key="3">
    <source>
        <dbReference type="ARBA" id="ARBA00022475"/>
    </source>
</evidence>
<protein>
    <submittedName>
        <fullName evidence="10">MFS transporter</fullName>
    </submittedName>
</protein>
<evidence type="ECO:0000256" key="8">
    <source>
        <dbReference type="SAM" id="Phobius"/>
    </source>
</evidence>
<organism evidence="10 11">
    <name type="scientific">Actinomadura harenae</name>
    <dbReference type="NCBI Taxonomy" id="2483351"/>
    <lineage>
        <taxon>Bacteria</taxon>
        <taxon>Bacillati</taxon>
        <taxon>Actinomycetota</taxon>
        <taxon>Actinomycetes</taxon>
        <taxon>Streptosporangiales</taxon>
        <taxon>Thermomonosporaceae</taxon>
        <taxon>Actinomadura</taxon>
    </lineage>
</organism>
<feature type="transmembrane region" description="Helical" evidence="8">
    <location>
        <begin position="287"/>
        <end position="309"/>
    </location>
</feature>
<dbReference type="InterPro" id="IPR010290">
    <property type="entry name" value="TM_effector"/>
</dbReference>
<evidence type="ECO:0000256" key="4">
    <source>
        <dbReference type="ARBA" id="ARBA00022692"/>
    </source>
</evidence>
<keyword evidence="2" id="KW-0813">Transport</keyword>
<proteinExistence type="predicted"/>
<feature type="transmembrane region" description="Helical" evidence="8">
    <location>
        <begin position="117"/>
        <end position="141"/>
    </location>
</feature>
<dbReference type="InterPro" id="IPR036259">
    <property type="entry name" value="MFS_trans_sf"/>
</dbReference>
<dbReference type="EMBL" id="RFFG01000001">
    <property type="protein sequence ID" value="RMI47850.1"/>
    <property type="molecule type" value="Genomic_DNA"/>
</dbReference>
<dbReference type="Pfam" id="PF05977">
    <property type="entry name" value="MFS_3"/>
    <property type="match status" value="1"/>
</dbReference>
<evidence type="ECO:0000256" key="6">
    <source>
        <dbReference type="ARBA" id="ARBA00023136"/>
    </source>
</evidence>
<evidence type="ECO:0000256" key="2">
    <source>
        <dbReference type="ARBA" id="ARBA00022448"/>
    </source>
</evidence>
<dbReference type="PROSITE" id="PS50850">
    <property type="entry name" value="MFS"/>
    <property type="match status" value="1"/>
</dbReference>
<dbReference type="InterPro" id="IPR020846">
    <property type="entry name" value="MFS_dom"/>
</dbReference>
<dbReference type="Proteomes" id="UP000282674">
    <property type="component" value="Unassembled WGS sequence"/>
</dbReference>
<keyword evidence="6 8" id="KW-0472">Membrane</keyword>
<dbReference type="OrthoDB" id="145388at2"/>
<keyword evidence="11" id="KW-1185">Reference proteome</keyword>
<gene>
    <name evidence="10" type="ORF">EBO15_00740</name>
</gene>
<feature type="transmembrane region" description="Helical" evidence="8">
    <location>
        <begin position="73"/>
        <end position="97"/>
    </location>
</feature>
<dbReference type="Gene3D" id="1.20.1250.20">
    <property type="entry name" value="MFS general substrate transporter like domains"/>
    <property type="match status" value="1"/>
</dbReference>
<comment type="subcellular location">
    <subcellularLocation>
        <location evidence="1">Cell membrane</location>
        <topology evidence="1">Multi-pass membrane protein</topology>
    </subcellularLocation>
</comment>
<keyword evidence="4 8" id="KW-0812">Transmembrane</keyword>
<evidence type="ECO:0000256" key="5">
    <source>
        <dbReference type="ARBA" id="ARBA00022989"/>
    </source>
</evidence>
<dbReference type="RefSeq" id="WP_122192293.1">
    <property type="nucleotide sequence ID" value="NZ_JBHSKC010000024.1"/>
</dbReference>
<accession>A0A3M2MFU2</accession>
<dbReference type="AlphaFoldDB" id="A0A3M2MFU2"/>
<feature type="transmembrane region" description="Helical" evidence="8">
    <location>
        <begin position="403"/>
        <end position="422"/>
    </location>
</feature>
<feature type="domain" description="Major facilitator superfamily (MFS) profile" evidence="9">
    <location>
        <begin position="241"/>
        <end position="440"/>
    </location>
</feature>
<evidence type="ECO:0000313" key="11">
    <source>
        <dbReference type="Proteomes" id="UP000282674"/>
    </source>
</evidence>
<evidence type="ECO:0000256" key="1">
    <source>
        <dbReference type="ARBA" id="ARBA00004651"/>
    </source>
</evidence>
<feature type="transmembrane region" description="Helical" evidence="8">
    <location>
        <begin position="253"/>
        <end position="275"/>
    </location>
</feature>
<dbReference type="CDD" id="cd06173">
    <property type="entry name" value="MFS_MefA_like"/>
    <property type="match status" value="1"/>
</dbReference>